<evidence type="ECO:0000256" key="1">
    <source>
        <dbReference type="ARBA" id="ARBA00023125"/>
    </source>
</evidence>
<sequence>MMNYNQCIIVYSLRWPETCAIAGLYAHISPKTHIMTCFSPEELVELLSEYTTVPVILGIHPHESVFLISLLGPYLQHRPVLFFGQKFNYADRMIPLYFLIGNIIFYPWKDKSLIQTQMMLSDFIRVKSTNKKIQHHRTVSSEMSSADELIYHLNGYLYQMFSHHGLEEQSGIILIMLSHGLSAKRIATILNISTRNVSVHKYKGLALLGIETGSYNIYRGILVRITLQQYSFERK</sequence>
<dbReference type="GO" id="GO:0003677">
    <property type="term" value="F:DNA binding"/>
    <property type="evidence" value="ECO:0007669"/>
    <property type="project" value="UniProtKB-KW"/>
</dbReference>
<protein>
    <recommendedName>
        <fullName evidence="2">HTH luxR-type domain-containing protein</fullName>
    </recommendedName>
</protein>
<accession>A0A702FH24</accession>
<dbReference type="GO" id="GO:0006355">
    <property type="term" value="P:regulation of DNA-templated transcription"/>
    <property type="evidence" value="ECO:0007669"/>
    <property type="project" value="InterPro"/>
</dbReference>
<dbReference type="SUPFAM" id="SSF46894">
    <property type="entry name" value="C-terminal effector domain of the bipartite response regulators"/>
    <property type="match status" value="1"/>
</dbReference>
<evidence type="ECO:0000313" key="3">
    <source>
        <dbReference type="EMBL" id="HAC6696229.1"/>
    </source>
</evidence>
<dbReference type="EMBL" id="DAAMHO010000026">
    <property type="protein sequence ID" value="HAC6696229.1"/>
    <property type="molecule type" value="Genomic_DNA"/>
</dbReference>
<comment type="caution">
    <text evidence="3">The sequence shown here is derived from an EMBL/GenBank/DDBJ whole genome shotgun (WGS) entry which is preliminary data.</text>
</comment>
<keyword evidence="1" id="KW-0238">DNA-binding</keyword>
<organism evidence="3">
    <name type="scientific">Salmonella bongori serovar 44:r:-</name>
    <dbReference type="NCBI Taxonomy" id="1967585"/>
    <lineage>
        <taxon>Bacteria</taxon>
        <taxon>Pseudomonadati</taxon>
        <taxon>Pseudomonadota</taxon>
        <taxon>Gammaproteobacteria</taxon>
        <taxon>Enterobacterales</taxon>
        <taxon>Enterobacteriaceae</taxon>
        <taxon>Salmonella</taxon>
    </lineage>
</organism>
<evidence type="ECO:0000259" key="2">
    <source>
        <dbReference type="Pfam" id="PF00196"/>
    </source>
</evidence>
<proteinExistence type="predicted"/>
<dbReference type="InterPro" id="IPR000792">
    <property type="entry name" value="Tscrpt_reg_LuxR_C"/>
</dbReference>
<dbReference type="AlphaFoldDB" id="A0A702FH24"/>
<reference evidence="3" key="2">
    <citation type="submission" date="2018-09" db="EMBL/GenBank/DDBJ databases">
        <authorList>
            <consortium name="NCBI Pathogen Detection Project"/>
        </authorList>
    </citation>
    <scope>NUCLEOTIDE SEQUENCE</scope>
    <source>
        <strain evidence="3">2702-77</strain>
    </source>
</reference>
<feature type="domain" description="HTH luxR-type" evidence="2">
    <location>
        <begin position="173"/>
        <end position="203"/>
    </location>
</feature>
<dbReference type="InterPro" id="IPR016032">
    <property type="entry name" value="Sig_transdc_resp-reg_C-effctor"/>
</dbReference>
<name>A0A702FH24_SALBN</name>
<reference evidence="3" key="1">
    <citation type="journal article" date="2018" name="Genome Biol.">
        <title>SKESA: strategic k-mer extension for scrupulous assemblies.</title>
        <authorList>
            <person name="Souvorov A."/>
            <person name="Agarwala R."/>
            <person name="Lipman D.J."/>
        </authorList>
    </citation>
    <scope>NUCLEOTIDE SEQUENCE</scope>
    <source>
        <strain evidence="3">2702-77</strain>
    </source>
</reference>
<gene>
    <name evidence="3" type="ORF">G0D16_18665</name>
</gene>
<dbReference type="Pfam" id="PF00196">
    <property type="entry name" value="GerE"/>
    <property type="match status" value="1"/>
</dbReference>